<organism evidence="4 5">
    <name type="scientific">Hyalella azteca</name>
    <name type="common">Amphipod</name>
    <dbReference type="NCBI Taxonomy" id="294128"/>
    <lineage>
        <taxon>Eukaryota</taxon>
        <taxon>Metazoa</taxon>
        <taxon>Ecdysozoa</taxon>
        <taxon>Arthropoda</taxon>
        <taxon>Crustacea</taxon>
        <taxon>Multicrustacea</taxon>
        <taxon>Malacostraca</taxon>
        <taxon>Eumalacostraca</taxon>
        <taxon>Peracarida</taxon>
        <taxon>Amphipoda</taxon>
        <taxon>Senticaudata</taxon>
        <taxon>Talitrida</taxon>
        <taxon>Talitroidea</taxon>
        <taxon>Hyalellidae</taxon>
        <taxon>Hyalella</taxon>
    </lineage>
</organism>
<reference evidence="5" key="1">
    <citation type="submission" date="2025-08" db="UniProtKB">
        <authorList>
            <consortium name="RefSeq"/>
        </authorList>
    </citation>
    <scope>IDENTIFICATION</scope>
    <source>
        <tissue evidence="5">Whole organism</tissue>
    </source>
</reference>
<feature type="region of interest" description="Disordered" evidence="1">
    <location>
        <begin position="251"/>
        <end position="271"/>
    </location>
</feature>
<feature type="domain" description="MACPF" evidence="3">
    <location>
        <begin position="150"/>
        <end position="328"/>
    </location>
</feature>
<feature type="signal peptide" evidence="2">
    <location>
        <begin position="1"/>
        <end position="25"/>
    </location>
</feature>
<protein>
    <submittedName>
        <fullName evidence="5">Uncharacterized protein LOC108674485</fullName>
    </submittedName>
</protein>
<keyword evidence="4" id="KW-1185">Reference proteome</keyword>
<dbReference type="RefSeq" id="XP_018017928.1">
    <property type="nucleotide sequence ID" value="XM_018162439.2"/>
</dbReference>
<feature type="compositionally biased region" description="Polar residues" evidence="1">
    <location>
        <begin position="251"/>
        <end position="269"/>
    </location>
</feature>
<accession>A0A8B7NW03</accession>
<keyword evidence="2" id="KW-0732">Signal</keyword>
<dbReference type="OrthoDB" id="10395422at2759"/>
<evidence type="ECO:0000256" key="2">
    <source>
        <dbReference type="SAM" id="SignalP"/>
    </source>
</evidence>
<evidence type="ECO:0000313" key="4">
    <source>
        <dbReference type="Proteomes" id="UP000694843"/>
    </source>
</evidence>
<name>A0A8B7NW03_HYAAZ</name>
<dbReference type="KEGG" id="hazt:108674485"/>
<dbReference type="AlphaFoldDB" id="A0A8B7NW03"/>
<evidence type="ECO:0000256" key="1">
    <source>
        <dbReference type="SAM" id="MobiDB-lite"/>
    </source>
</evidence>
<dbReference type="Proteomes" id="UP000694843">
    <property type="component" value="Unplaced"/>
</dbReference>
<dbReference type="InterPro" id="IPR020864">
    <property type="entry name" value="MACPF"/>
</dbReference>
<dbReference type="GeneID" id="108674485"/>
<gene>
    <name evidence="5" type="primary">LOC108674485</name>
</gene>
<evidence type="ECO:0000313" key="5">
    <source>
        <dbReference type="RefSeq" id="XP_018017928.1"/>
    </source>
</evidence>
<proteinExistence type="predicted"/>
<dbReference type="SUPFAM" id="SSF50965">
    <property type="entry name" value="Galactose oxidase, central domain"/>
    <property type="match status" value="1"/>
</dbReference>
<sequence length="696" mass="78382">MMSSRLLLPASVLVLMLLRLHVSLANTMWFHTGSDKKIPPVTNFKLSLRGYDVLLADPWQAEDPGFGDQIFEPFYTQNGRTYFYSFIDEVEINTKCNTKFTFSHISNSTEYLNEKFSDYSFVLGAFNNENNESVFSDESHRSGLPKQWHQEMVIGRAKCLTHRVQIAPFEKPVFTENFRNALRVLHEAAKDPMSVRSRETMMMFFLTFGTHFMKTVELGSKVVMWKTVSGQERSLDLKCLENSIDETVKKSNGNTASASSNFRTHSSQCDMKDGNEIPTSAEVDNGADMLITGIFPNKTMDTWNLIAKASPRPIGAELVKISYFFRDQWMDFIGENTTTTLDTEAMYELYEIGLSYYCHKILKKNCKTSTLEELKNVANTRVAIAAGTNELRFQSDQPYGTAMLLQEKPRAFNTVILSGGFKGINEALGSVEVLSRNVSFSLKLPDLPVKVGGHSLSLVGSLLVNCGGSTPWQLSDSLFQCYELYIESPNASWSPSFKLPGDMKTFHTAISMDSSIWFFDRGSFTVYVYELQSKTFTQYFLPFLTTSEMCITKLEATVIAVDTEKNTIYILKDPNDPLDWQAIHTNLITRYSPTCTAIGSLVYITGDARNEVGQDFEVYDAERQEVRLIAHFSQPRIGYGLFALDGKPVAVGGMVRTGKTILTSAEVYDDIQGEWLTIEEQLLSPRTLFAWASASL</sequence>
<evidence type="ECO:0000259" key="3">
    <source>
        <dbReference type="Pfam" id="PF01823"/>
    </source>
</evidence>
<dbReference type="InterPro" id="IPR015915">
    <property type="entry name" value="Kelch-typ_b-propeller"/>
</dbReference>
<dbReference type="Pfam" id="PF01823">
    <property type="entry name" value="MACPF"/>
    <property type="match status" value="1"/>
</dbReference>
<dbReference type="InterPro" id="IPR011043">
    <property type="entry name" value="Gal_Oxase/kelch_b-propeller"/>
</dbReference>
<dbReference type="Gene3D" id="2.120.10.80">
    <property type="entry name" value="Kelch-type beta propeller"/>
    <property type="match status" value="1"/>
</dbReference>
<feature type="chain" id="PRO_5034343501" evidence="2">
    <location>
        <begin position="26"/>
        <end position="696"/>
    </location>
</feature>